<organism evidence="1 2">
    <name type="scientific">Aspergillus eucalypticola (strain CBS 122712 / IBT 29274)</name>
    <dbReference type="NCBI Taxonomy" id="1448314"/>
    <lineage>
        <taxon>Eukaryota</taxon>
        <taxon>Fungi</taxon>
        <taxon>Dikarya</taxon>
        <taxon>Ascomycota</taxon>
        <taxon>Pezizomycotina</taxon>
        <taxon>Eurotiomycetes</taxon>
        <taxon>Eurotiomycetidae</taxon>
        <taxon>Eurotiales</taxon>
        <taxon>Aspergillaceae</taxon>
        <taxon>Aspergillus</taxon>
        <taxon>Aspergillus subgen. Circumdati</taxon>
    </lineage>
</organism>
<evidence type="ECO:0000313" key="1">
    <source>
        <dbReference type="EMBL" id="PWY71195.1"/>
    </source>
</evidence>
<dbReference type="Proteomes" id="UP000246171">
    <property type="component" value="Unassembled WGS sequence"/>
</dbReference>
<protein>
    <submittedName>
        <fullName evidence="1">Uncharacterized protein</fullName>
    </submittedName>
</protein>
<sequence>MAVARGGVWYATQNTPLLVECPRHYGVAKPGDNTINWVLHKGHRYATGHTTQVQLRHIYKATDPESVLISVCGYNGTCSPISFSDGVEILGMFVLDLSKLNLAQFWHREDDHGRTEYSIKFTLEFECDVSRSALYVRALRPDGCLVGEEMKLPVKLTFH</sequence>
<dbReference type="VEuPathDB" id="FungiDB:BO83DRAFT_379135"/>
<dbReference type="EMBL" id="MSFU01000015">
    <property type="protein sequence ID" value="PWY71195.1"/>
    <property type="molecule type" value="Genomic_DNA"/>
</dbReference>
<keyword evidence="2" id="KW-1185">Reference proteome</keyword>
<proteinExistence type="predicted"/>
<name>A0A317VAS0_ASPEC</name>
<reference evidence="1" key="1">
    <citation type="submission" date="2016-12" db="EMBL/GenBank/DDBJ databases">
        <title>The genomes of Aspergillus section Nigri reveals drivers in fungal speciation.</title>
        <authorList>
            <consortium name="DOE Joint Genome Institute"/>
            <person name="Vesth T.C."/>
            <person name="Nybo J."/>
            <person name="Theobald S."/>
            <person name="Brandl J."/>
            <person name="Frisvad J.C."/>
            <person name="Nielsen K.F."/>
            <person name="Lyhne E.K."/>
            <person name="Kogle M.E."/>
            <person name="Kuo A."/>
            <person name="Riley R."/>
            <person name="Clum A."/>
            <person name="Nolan M."/>
            <person name="Lipzen A."/>
            <person name="Salamov A."/>
            <person name="Henrissat B."/>
            <person name="Wiebenga A."/>
            <person name="De vries R.P."/>
            <person name="Grigoriev I.V."/>
            <person name="Mortensen U.H."/>
            <person name="Andersen M.R."/>
            <person name="Baker S.E."/>
        </authorList>
    </citation>
    <scope>NUCLEOTIDE SEQUENCE</scope>
    <source>
        <strain evidence="1">CBS 122712</strain>
    </source>
</reference>
<accession>A0A317VAS0</accession>
<dbReference type="GeneID" id="37053391"/>
<dbReference type="OrthoDB" id="2963168at2759"/>
<comment type="caution">
    <text evidence="1">The sequence shown here is derived from an EMBL/GenBank/DDBJ whole genome shotgun (WGS) entry which is preliminary data.</text>
</comment>
<dbReference type="RefSeq" id="XP_025387186.1">
    <property type="nucleotide sequence ID" value="XM_025531429.1"/>
</dbReference>
<dbReference type="AlphaFoldDB" id="A0A317VAS0"/>
<evidence type="ECO:0000313" key="2">
    <source>
        <dbReference type="Proteomes" id="UP000246171"/>
    </source>
</evidence>
<gene>
    <name evidence="1" type="ORF">BO83DRAFT_379135</name>
</gene>